<dbReference type="Proteomes" id="UP000663889">
    <property type="component" value="Unassembled WGS sequence"/>
</dbReference>
<protein>
    <submittedName>
        <fullName evidence="1">Uncharacterized protein</fullName>
    </submittedName>
</protein>
<proteinExistence type="predicted"/>
<comment type="caution">
    <text evidence="1">The sequence shown here is derived from an EMBL/GenBank/DDBJ whole genome shotgun (WGS) entry which is preliminary data.</text>
</comment>
<reference evidence="1" key="1">
    <citation type="submission" date="2021-02" db="EMBL/GenBank/DDBJ databases">
        <authorList>
            <person name="Nowell W R."/>
        </authorList>
    </citation>
    <scope>NUCLEOTIDE SEQUENCE</scope>
</reference>
<evidence type="ECO:0000313" key="3">
    <source>
        <dbReference type="Proteomes" id="UP000663889"/>
    </source>
</evidence>
<evidence type="ECO:0000313" key="1">
    <source>
        <dbReference type="EMBL" id="CAF0952232.1"/>
    </source>
</evidence>
<name>A0A814D8B8_9BILA</name>
<accession>A0A814D8B8</accession>
<sequence>MTDDYDELVLSLVHRMSNLQELDLSLLVWTTKTFVDGGIFTSVRRVSLFDERSFEHEFFLRIAQSFPFMEKLTLINNKRQNNKQFGKSKNKNQDLSIIEYPYLIELDLTQAQKDYYQQFLFDTKICLTNNICVNMDYQLVKKVTRNFRRNTTRKKVCERIKIMENDDS</sequence>
<dbReference type="EMBL" id="CAJOBE010017588">
    <property type="protein sequence ID" value="CAF4212547.1"/>
    <property type="molecule type" value="Genomic_DNA"/>
</dbReference>
<evidence type="ECO:0000313" key="2">
    <source>
        <dbReference type="EMBL" id="CAF4212547.1"/>
    </source>
</evidence>
<dbReference type="Proteomes" id="UP000663874">
    <property type="component" value="Unassembled WGS sequence"/>
</dbReference>
<organism evidence="1 3">
    <name type="scientific">Rotaria sordida</name>
    <dbReference type="NCBI Taxonomy" id="392033"/>
    <lineage>
        <taxon>Eukaryota</taxon>
        <taxon>Metazoa</taxon>
        <taxon>Spiralia</taxon>
        <taxon>Gnathifera</taxon>
        <taxon>Rotifera</taxon>
        <taxon>Eurotatoria</taxon>
        <taxon>Bdelloidea</taxon>
        <taxon>Philodinida</taxon>
        <taxon>Philodinidae</taxon>
        <taxon>Rotaria</taxon>
    </lineage>
</organism>
<gene>
    <name evidence="2" type="ORF">FNK824_LOCUS36844</name>
    <name evidence="1" type="ORF">SEV965_LOCUS8318</name>
</gene>
<dbReference type="AlphaFoldDB" id="A0A814D8B8"/>
<dbReference type="EMBL" id="CAJNOU010000304">
    <property type="protein sequence ID" value="CAF0952232.1"/>
    <property type="molecule type" value="Genomic_DNA"/>
</dbReference>